<feature type="compositionally biased region" description="Low complexity" evidence="1">
    <location>
        <begin position="255"/>
        <end position="268"/>
    </location>
</feature>
<evidence type="ECO:0000313" key="2">
    <source>
        <dbReference type="Proteomes" id="UP000887574"/>
    </source>
</evidence>
<dbReference type="Proteomes" id="UP000887574">
    <property type="component" value="Unplaced"/>
</dbReference>
<proteinExistence type="predicted"/>
<protein>
    <submittedName>
        <fullName evidence="3">Uncharacterized protein</fullName>
    </submittedName>
</protein>
<organism evidence="2 3">
    <name type="scientific">Ditylenchus dipsaci</name>
    <dbReference type="NCBI Taxonomy" id="166011"/>
    <lineage>
        <taxon>Eukaryota</taxon>
        <taxon>Metazoa</taxon>
        <taxon>Ecdysozoa</taxon>
        <taxon>Nematoda</taxon>
        <taxon>Chromadorea</taxon>
        <taxon>Rhabditida</taxon>
        <taxon>Tylenchina</taxon>
        <taxon>Tylenchomorpha</taxon>
        <taxon>Sphaerularioidea</taxon>
        <taxon>Anguinidae</taxon>
        <taxon>Anguininae</taxon>
        <taxon>Ditylenchus</taxon>
    </lineage>
</organism>
<evidence type="ECO:0000256" key="1">
    <source>
        <dbReference type="SAM" id="MobiDB-lite"/>
    </source>
</evidence>
<evidence type="ECO:0000313" key="3">
    <source>
        <dbReference type="WBParaSite" id="jg1223.2"/>
    </source>
</evidence>
<dbReference type="AlphaFoldDB" id="A0A915CST5"/>
<keyword evidence="2" id="KW-1185">Reference proteome</keyword>
<accession>A0A915CST5</accession>
<feature type="region of interest" description="Disordered" evidence="1">
    <location>
        <begin position="249"/>
        <end position="272"/>
    </location>
</feature>
<reference evidence="3" key="1">
    <citation type="submission" date="2022-11" db="UniProtKB">
        <authorList>
            <consortium name="WormBaseParasite"/>
        </authorList>
    </citation>
    <scope>IDENTIFICATION</scope>
</reference>
<name>A0A915CST5_9BILA</name>
<dbReference type="WBParaSite" id="jg1223.2">
    <property type="protein sequence ID" value="jg1223.2"/>
    <property type="gene ID" value="jg1223"/>
</dbReference>
<sequence length="287" mass="31683">MGEPNQHQSYGTMKYSNSFNAYSNSGAAANTRYTGSKYGSDYKAATGITPDLELFDQEVEEHRFFEGVFSGDDEGGESCLFSTRSNIFHWSLNVPVKGIFETNGNCTPLACSPLPWDYEEHQFRPSSATTTVSCYDSSCSDTEQFAWNVCMENESGESRTKLESIEEVFTRATHTFSRRLLVVVFNALVQKALLLNKRQQMEEKYVDESLDTAFPASQSVTHPIVITNTHPTTSGSSASGGGRQLSCEAQKELASKASSQKTSSTSQSCSTIATEEENRILAQTSWF</sequence>